<dbReference type="GO" id="GO:1901170">
    <property type="term" value="P:naphthalene catabolic process"/>
    <property type="evidence" value="ECO:0007669"/>
    <property type="project" value="InterPro"/>
</dbReference>
<dbReference type="PIRSF" id="PIRSF006386">
    <property type="entry name" value="HCCAis_GSTk"/>
    <property type="match status" value="1"/>
</dbReference>
<comment type="catalytic activity">
    <reaction evidence="1">
        <text>2-hydroxychromene-2-carboxylate = (3E)-4-(2-hydroxyphenyl)-2-oxobut-3-enoate</text>
        <dbReference type="Rhea" id="RHEA:27401"/>
        <dbReference type="ChEBI" id="CHEBI:59350"/>
        <dbReference type="ChEBI" id="CHEBI:59353"/>
        <dbReference type="EC" id="5.99.1.4"/>
    </reaction>
</comment>
<reference evidence="4 5" key="1">
    <citation type="submission" date="2015-03" db="EMBL/GenBank/DDBJ databases">
        <title>Genome Sequence of Kiloniella spongiae MEBiC09566, isolated from a marine sponge.</title>
        <authorList>
            <person name="Shao Z."/>
            <person name="Wang L."/>
            <person name="Li X."/>
        </authorList>
    </citation>
    <scope>NUCLEOTIDE SEQUENCE [LARGE SCALE GENOMIC DNA]</scope>
    <source>
        <strain evidence="4 5">MEBiC09566</strain>
    </source>
</reference>
<comment type="caution">
    <text evidence="4">The sequence shown here is derived from an EMBL/GenBank/DDBJ whole genome shotgun (WGS) entry which is preliminary data.</text>
</comment>
<dbReference type="EC" id="5.99.1.4" evidence="1"/>
<dbReference type="InterPro" id="IPR036249">
    <property type="entry name" value="Thioredoxin-like_sf"/>
</dbReference>
<dbReference type="PANTHER" id="PTHR42943">
    <property type="entry name" value="GLUTATHIONE S-TRANSFERASE KAPPA"/>
    <property type="match status" value="1"/>
</dbReference>
<accession>A0A0H2MAX4</accession>
<dbReference type="GO" id="GO:0018845">
    <property type="term" value="F:2-hydroxychromene-2-carboxylate isomerase activity"/>
    <property type="evidence" value="ECO:0007669"/>
    <property type="project" value="UniProtKB-UniRule"/>
</dbReference>
<dbReference type="RefSeq" id="WP_047765236.1">
    <property type="nucleotide sequence ID" value="NZ_LAQL01000011.1"/>
</dbReference>
<dbReference type="Gene3D" id="3.40.30.10">
    <property type="entry name" value="Glutaredoxin"/>
    <property type="match status" value="1"/>
</dbReference>
<keyword evidence="1" id="KW-0413">Isomerase</keyword>
<dbReference type="GO" id="GO:0004364">
    <property type="term" value="F:glutathione transferase activity"/>
    <property type="evidence" value="ECO:0007669"/>
    <property type="project" value="TreeGrafter"/>
</dbReference>
<name>A0A0H2MAX4_9PROT</name>
<evidence type="ECO:0000313" key="5">
    <source>
        <dbReference type="Proteomes" id="UP000035444"/>
    </source>
</evidence>
<dbReference type="EMBL" id="LAQL01000011">
    <property type="protein sequence ID" value="KLN59679.1"/>
    <property type="molecule type" value="Genomic_DNA"/>
</dbReference>
<feature type="active site" description="Nucleophile" evidence="2">
    <location>
        <position position="13"/>
    </location>
</feature>
<feature type="domain" description="DSBA-like thioredoxin" evidence="3">
    <location>
        <begin position="5"/>
        <end position="191"/>
    </location>
</feature>
<dbReference type="InterPro" id="IPR051924">
    <property type="entry name" value="GST_Kappa/NadH"/>
</dbReference>
<gene>
    <name evidence="4" type="ORF">WH96_16020</name>
</gene>
<dbReference type="SUPFAM" id="SSF52833">
    <property type="entry name" value="Thioredoxin-like"/>
    <property type="match status" value="1"/>
</dbReference>
<evidence type="ECO:0000256" key="2">
    <source>
        <dbReference type="PIRSR" id="PIRSR006386-1"/>
    </source>
</evidence>
<dbReference type="InterPro" id="IPR001853">
    <property type="entry name" value="DSBA-like_thioredoxin_dom"/>
</dbReference>
<dbReference type="PANTHER" id="PTHR42943:SF2">
    <property type="entry name" value="GLUTATHIONE S-TRANSFERASE KAPPA 1"/>
    <property type="match status" value="1"/>
</dbReference>
<proteinExistence type="inferred from homology"/>
<evidence type="ECO:0000259" key="3">
    <source>
        <dbReference type="Pfam" id="PF01323"/>
    </source>
</evidence>
<evidence type="ECO:0000313" key="4">
    <source>
        <dbReference type="EMBL" id="KLN59679.1"/>
    </source>
</evidence>
<dbReference type="AlphaFoldDB" id="A0A0H2MAX4"/>
<protein>
    <recommendedName>
        <fullName evidence="1">2-hydroxychromene-2-carboxylate isomerase</fullName>
        <ecNumber evidence="1">5.99.1.4</ecNumber>
    </recommendedName>
</protein>
<keyword evidence="5" id="KW-1185">Reference proteome</keyword>
<dbReference type="InterPro" id="IPR014440">
    <property type="entry name" value="HCCAis_GSTk"/>
</dbReference>
<dbReference type="GO" id="GO:0006749">
    <property type="term" value="P:glutathione metabolic process"/>
    <property type="evidence" value="ECO:0007669"/>
    <property type="project" value="TreeGrafter"/>
</dbReference>
<dbReference type="CDD" id="cd03022">
    <property type="entry name" value="DsbA_HCCA_Iso"/>
    <property type="match status" value="1"/>
</dbReference>
<dbReference type="Proteomes" id="UP000035444">
    <property type="component" value="Unassembled WGS sequence"/>
</dbReference>
<dbReference type="Pfam" id="PF01323">
    <property type="entry name" value="DSBA"/>
    <property type="match status" value="1"/>
</dbReference>
<dbReference type="GO" id="GO:0004602">
    <property type="term" value="F:glutathione peroxidase activity"/>
    <property type="evidence" value="ECO:0007669"/>
    <property type="project" value="TreeGrafter"/>
</dbReference>
<dbReference type="OrthoDB" id="5244108at2"/>
<sequence>MNGMLDFYFDFSSPYAYFAAMDVDKFAERYDIAVHWHPILLGAIFKKTGAQPLLSMPLKQDYALHDLERTARLKKLPFIMPPKMPFMSLTACRAFYWLKHQDRFLAQTFAKNVFKAGYQMGLDISDNGVVTDLVVSLDFKTNEIQTGIKDQGIKDTLWTAVEDAQEAGVFGSPYFIFNNEPFWGYDKMPLLGEWITKKGW</sequence>
<dbReference type="STRING" id="1489064.WH96_16020"/>
<dbReference type="InterPro" id="IPR044087">
    <property type="entry name" value="NahD-like"/>
</dbReference>
<comment type="similarity">
    <text evidence="1">Belongs to the GST superfamily. NadH family.</text>
</comment>
<organism evidence="4 5">
    <name type="scientific">Kiloniella spongiae</name>
    <dbReference type="NCBI Taxonomy" id="1489064"/>
    <lineage>
        <taxon>Bacteria</taxon>
        <taxon>Pseudomonadati</taxon>
        <taxon>Pseudomonadota</taxon>
        <taxon>Alphaproteobacteria</taxon>
        <taxon>Rhodospirillales</taxon>
        <taxon>Kiloniellaceae</taxon>
        <taxon>Kiloniella</taxon>
    </lineage>
</organism>
<evidence type="ECO:0000256" key="1">
    <source>
        <dbReference type="PIRNR" id="PIRNR006386"/>
    </source>
</evidence>